<accession>A0A1R3JHL9</accession>
<protein>
    <submittedName>
        <fullName evidence="1">Uncharacterized protein</fullName>
    </submittedName>
</protein>
<evidence type="ECO:0000313" key="2">
    <source>
        <dbReference type="Proteomes" id="UP000187203"/>
    </source>
</evidence>
<name>A0A1R3JHL9_9ROSI</name>
<dbReference type="EMBL" id="AWUE01016081">
    <property type="protein sequence ID" value="OMO94314.1"/>
    <property type="molecule type" value="Genomic_DNA"/>
</dbReference>
<keyword evidence="2" id="KW-1185">Reference proteome</keyword>
<sequence>MEGAEEESREEARKLQIATRCARVALLLSSLKSTMTRGFEAAVKFVFSVVN</sequence>
<dbReference type="AlphaFoldDB" id="A0A1R3JHL9"/>
<reference evidence="2" key="1">
    <citation type="submission" date="2013-09" db="EMBL/GenBank/DDBJ databases">
        <title>Corchorus olitorius genome sequencing.</title>
        <authorList>
            <person name="Alam M."/>
            <person name="Haque M.S."/>
            <person name="Islam M.S."/>
            <person name="Emdad E.M."/>
            <person name="Islam M.M."/>
            <person name="Ahmed B."/>
            <person name="Halim A."/>
            <person name="Hossen Q.M.M."/>
            <person name="Hossain M.Z."/>
            <person name="Ahmed R."/>
            <person name="Khan M.M."/>
            <person name="Islam R."/>
            <person name="Rashid M.M."/>
            <person name="Khan S.A."/>
            <person name="Rahman M.S."/>
            <person name="Alam M."/>
            <person name="Yahiya A.S."/>
            <person name="Khan M.S."/>
            <person name="Azam M.S."/>
            <person name="Haque T."/>
            <person name="Lashkar M.Z.H."/>
            <person name="Akhand A.I."/>
            <person name="Morshed G."/>
            <person name="Roy S."/>
            <person name="Uddin K.S."/>
            <person name="Rabeya T."/>
            <person name="Hossain A.S."/>
            <person name="Chowdhury A."/>
            <person name="Snigdha A.R."/>
            <person name="Mortoza M.S."/>
            <person name="Matin S.A."/>
            <person name="Hoque S.M.E."/>
            <person name="Islam M.K."/>
            <person name="Roy D.K."/>
            <person name="Haider R."/>
            <person name="Moosa M.M."/>
            <person name="Elias S.M."/>
            <person name="Hasan A.M."/>
            <person name="Jahan S."/>
            <person name="Shafiuddin M."/>
            <person name="Mahmood N."/>
            <person name="Shommy N.S."/>
        </authorList>
    </citation>
    <scope>NUCLEOTIDE SEQUENCE [LARGE SCALE GENOMIC DNA]</scope>
    <source>
        <strain evidence="2">cv. O-4</strain>
    </source>
</reference>
<organism evidence="1 2">
    <name type="scientific">Corchorus olitorius</name>
    <dbReference type="NCBI Taxonomy" id="93759"/>
    <lineage>
        <taxon>Eukaryota</taxon>
        <taxon>Viridiplantae</taxon>
        <taxon>Streptophyta</taxon>
        <taxon>Embryophyta</taxon>
        <taxon>Tracheophyta</taxon>
        <taxon>Spermatophyta</taxon>
        <taxon>Magnoliopsida</taxon>
        <taxon>eudicotyledons</taxon>
        <taxon>Gunneridae</taxon>
        <taxon>Pentapetalae</taxon>
        <taxon>rosids</taxon>
        <taxon>malvids</taxon>
        <taxon>Malvales</taxon>
        <taxon>Malvaceae</taxon>
        <taxon>Grewioideae</taxon>
        <taxon>Apeibeae</taxon>
        <taxon>Corchorus</taxon>
    </lineage>
</organism>
<evidence type="ECO:0000313" key="1">
    <source>
        <dbReference type="EMBL" id="OMO94314.1"/>
    </source>
</evidence>
<gene>
    <name evidence="1" type="ORF">COLO4_16413</name>
</gene>
<proteinExistence type="predicted"/>
<comment type="caution">
    <text evidence="1">The sequence shown here is derived from an EMBL/GenBank/DDBJ whole genome shotgun (WGS) entry which is preliminary data.</text>
</comment>
<dbReference type="Proteomes" id="UP000187203">
    <property type="component" value="Unassembled WGS sequence"/>
</dbReference>